<dbReference type="InterPro" id="IPR013088">
    <property type="entry name" value="Znf_NHR/GATA"/>
</dbReference>
<evidence type="ECO:0000256" key="1">
    <source>
        <dbReference type="PROSITE-ProRule" id="PRU00094"/>
    </source>
</evidence>
<dbReference type="PROSITE" id="PS50114">
    <property type="entry name" value="GATA_ZN_FINGER_2"/>
    <property type="match status" value="1"/>
</dbReference>
<evidence type="ECO:0000313" key="5">
    <source>
        <dbReference type="Proteomes" id="UP001221142"/>
    </source>
</evidence>
<dbReference type="Proteomes" id="UP001221142">
    <property type="component" value="Unassembled WGS sequence"/>
</dbReference>
<dbReference type="SMART" id="SM00401">
    <property type="entry name" value="ZnF_GATA"/>
    <property type="match status" value="1"/>
</dbReference>
<evidence type="ECO:0000259" key="3">
    <source>
        <dbReference type="PROSITE" id="PS50114"/>
    </source>
</evidence>
<dbReference type="EMBL" id="JARKIF010000015">
    <property type="protein sequence ID" value="KAJ7622320.1"/>
    <property type="molecule type" value="Genomic_DNA"/>
</dbReference>
<dbReference type="Pfam" id="PF00320">
    <property type="entry name" value="GATA"/>
    <property type="match status" value="1"/>
</dbReference>
<sequence length="124" mass="14167">MATKLCDSVRRKCFNCHTVETSIWRRSKLSPGKVVCNRCRLYERDYSRHRPVAQSRACADESSERDDGVSQNESGKQRLSRGDAEVSFTDDMKTELSDGVRRRCFNCRTIPLWSVGQIFTAVAV</sequence>
<dbReference type="GO" id="GO:0008270">
    <property type="term" value="F:zinc ion binding"/>
    <property type="evidence" value="ECO:0007669"/>
    <property type="project" value="UniProtKB-KW"/>
</dbReference>
<proteinExistence type="predicted"/>
<accession>A0AAD7BJ15</accession>
<dbReference type="CDD" id="cd00202">
    <property type="entry name" value="ZnF_GATA"/>
    <property type="match status" value="1"/>
</dbReference>
<keyword evidence="1" id="KW-0863">Zinc-finger</keyword>
<reference evidence="4" key="1">
    <citation type="submission" date="2023-03" db="EMBL/GenBank/DDBJ databases">
        <title>Massive genome expansion in bonnet fungi (Mycena s.s.) driven by repeated elements and novel gene families across ecological guilds.</title>
        <authorList>
            <consortium name="Lawrence Berkeley National Laboratory"/>
            <person name="Harder C.B."/>
            <person name="Miyauchi S."/>
            <person name="Viragh M."/>
            <person name="Kuo A."/>
            <person name="Thoen E."/>
            <person name="Andreopoulos B."/>
            <person name="Lu D."/>
            <person name="Skrede I."/>
            <person name="Drula E."/>
            <person name="Henrissat B."/>
            <person name="Morin E."/>
            <person name="Kohler A."/>
            <person name="Barry K."/>
            <person name="LaButti K."/>
            <person name="Morin E."/>
            <person name="Salamov A."/>
            <person name="Lipzen A."/>
            <person name="Mereny Z."/>
            <person name="Hegedus B."/>
            <person name="Baldrian P."/>
            <person name="Stursova M."/>
            <person name="Weitz H."/>
            <person name="Taylor A."/>
            <person name="Grigoriev I.V."/>
            <person name="Nagy L.G."/>
            <person name="Martin F."/>
            <person name="Kauserud H."/>
        </authorList>
    </citation>
    <scope>NUCLEOTIDE SEQUENCE</scope>
    <source>
        <strain evidence="4">9284</strain>
    </source>
</reference>
<dbReference type="PROSITE" id="PS00344">
    <property type="entry name" value="GATA_ZN_FINGER_1"/>
    <property type="match status" value="1"/>
</dbReference>
<keyword evidence="5" id="KW-1185">Reference proteome</keyword>
<comment type="caution">
    <text evidence="4">The sequence shown here is derived from an EMBL/GenBank/DDBJ whole genome shotgun (WGS) entry which is preliminary data.</text>
</comment>
<dbReference type="Gene3D" id="3.30.50.10">
    <property type="entry name" value="Erythroid Transcription Factor GATA-1, subunit A"/>
    <property type="match status" value="1"/>
</dbReference>
<feature type="domain" description="GATA-type" evidence="3">
    <location>
        <begin position="7"/>
        <end position="65"/>
    </location>
</feature>
<name>A0AAD7BJ15_9AGAR</name>
<dbReference type="InterPro" id="IPR000679">
    <property type="entry name" value="Znf_GATA"/>
</dbReference>
<dbReference type="GO" id="GO:0006355">
    <property type="term" value="P:regulation of DNA-templated transcription"/>
    <property type="evidence" value="ECO:0007669"/>
    <property type="project" value="InterPro"/>
</dbReference>
<keyword evidence="1" id="KW-0479">Metal-binding</keyword>
<dbReference type="SUPFAM" id="SSF57716">
    <property type="entry name" value="Glucocorticoid receptor-like (DNA-binding domain)"/>
    <property type="match status" value="1"/>
</dbReference>
<keyword evidence="1" id="KW-0862">Zinc</keyword>
<dbReference type="GO" id="GO:0043565">
    <property type="term" value="F:sequence-specific DNA binding"/>
    <property type="evidence" value="ECO:0007669"/>
    <property type="project" value="InterPro"/>
</dbReference>
<evidence type="ECO:0000313" key="4">
    <source>
        <dbReference type="EMBL" id="KAJ7622320.1"/>
    </source>
</evidence>
<organism evidence="4 5">
    <name type="scientific">Roridomyces roridus</name>
    <dbReference type="NCBI Taxonomy" id="1738132"/>
    <lineage>
        <taxon>Eukaryota</taxon>
        <taxon>Fungi</taxon>
        <taxon>Dikarya</taxon>
        <taxon>Basidiomycota</taxon>
        <taxon>Agaricomycotina</taxon>
        <taxon>Agaricomycetes</taxon>
        <taxon>Agaricomycetidae</taxon>
        <taxon>Agaricales</taxon>
        <taxon>Marasmiineae</taxon>
        <taxon>Mycenaceae</taxon>
        <taxon>Roridomyces</taxon>
    </lineage>
</organism>
<feature type="region of interest" description="Disordered" evidence="2">
    <location>
        <begin position="49"/>
        <end position="86"/>
    </location>
</feature>
<gene>
    <name evidence="4" type="ORF">FB45DRAFT_124205</name>
</gene>
<protein>
    <recommendedName>
        <fullName evidence="3">GATA-type domain-containing protein</fullName>
    </recommendedName>
</protein>
<evidence type="ECO:0000256" key="2">
    <source>
        <dbReference type="SAM" id="MobiDB-lite"/>
    </source>
</evidence>
<dbReference type="AlphaFoldDB" id="A0AAD7BJ15"/>